<dbReference type="SUPFAM" id="SSF51230">
    <property type="entry name" value="Single hybrid motif"/>
    <property type="match status" value="1"/>
</dbReference>
<evidence type="ECO:0000259" key="3">
    <source>
        <dbReference type="PROSITE" id="PS50968"/>
    </source>
</evidence>
<dbReference type="EMBL" id="BAGZ01000009">
    <property type="protein sequence ID" value="GAB78403.1"/>
    <property type="molecule type" value="Genomic_DNA"/>
</dbReference>
<feature type="compositionally biased region" description="Pro residues" evidence="2">
    <location>
        <begin position="87"/>
        <end position="106"/>
    </location>
</feature>
<keyword evidence="5" id="KW-1185">Reference proteome</keyword>
<dbReference type="CDD" id="cd06850">
    <property type="entry name" value="biotinyl_domain"/>
    <property type="match status" value="1"/>
</dbReference>
<evidence type="ECO:0000313" key="5">
    <source>
        <dbReference type="Proteomes" id="UP000008495"/>
    </source>
</evidence>
<dbReference type="PANTHER" id="PTHR45266:SF3">
    <property type="entry name" value="OXALOACETATE DECARBOXYLASE ALPHA CHAIN"/>
    <property type="match status" value="1"/>
</dbReference>
<feature type="domain" description="Lipoyl-binding" evidence="3">
    <location>
        <begin position="105"/>
        <end position="180"/>
    </location>
</feature>
<evidence type="ECO:0000256" key="1">
    <source>
        <dbReference type="ARBA" id="ARBA00023267"/>
    </source>
</evidence>
<dbReference type="FunFam" id="2.40.50.100:FF:000003">
    <property type="entry name" value="Acetyl-CoA carboxylase biotin carboxyl carrier protein"/>
    <property type="match status" value="1"/>
</dbReference>
<keyword evidence="1" id="KW-0092">Biotin</keyword>
<dbReference type="InterPro" id="IPR011053">
    <property type="entry name" value="Single_hybrid_motif"/>
</dbReference>
<dbReference type="STRING" id="100225.SAMN05421595_2669"/>
<dbReference type="eggNOG" id="COG4770">
    <property type="taxonomic scope" value="Bacteria"/>
</dbReference>
<dbReference type="Gene3D" id="2.40.50.100">
    <property type="match status" value="1"/>
</dbReference>
<dbReference type="OrthoDB" id="3730619at2"/>
<reference evidence="4 5" key="1">
    <citation type="submission" date="2012-08" db="EMBL/GenBank/DDBJ databases">
        <title>Whole genome shotgun sequence of Austwickia chelonae NBRC 105200.</title>
        <authorList>
            <person name="Yoshida I."/>
            <person name="Hosoyama A."/>
            <person name="Tsuchikane K."/>
            <person name="Katsumata H."/>
            <person name="Ando Y."/>
            <person name="Ohji S."/>
            <person name="Hamada M."/>
            <person name="Tamura T."/>
            <person name="Yamazoe A."/>
            <person name="Yamazaki S."/>
            <person name="Fujita N."/>
        </authorList>
    </citation>
    <scope>NUCLEOTIDE SEQUENCE [LARGE SCALE GENOMIC DNA]</scope>
    <source>
        <strain evidence="4 5">NBRC 105200</strain>
    </source>
</reference>
<feature type="region of interest" description="Disordered" evidence="2">
    <location>
        <begin position="38"/>
        <end position="115"/>
    </location>
</feature>
<evidence type="ECO:0000256" key="2">
    <source>
        <dbReference type="SAM" id="MobiDB-lite"/>
    </source>
</evidence>
<organism evidence="4 5">
    <name type="scientific">Austwickia chelonae NBRC 105200</name>
    <dbReference type="NCBI Taxonomy" id="1184607"/>
    <lineage>
        <taxon>Bacteria</taxon>
        <taxon>Bacillati</taxon>
        <taxon>Actinomycetota</taxon>
        <taxon>Actinomycetes</taxon>
        <taxon>Micrococcales</taxon>
        <taxon>Dermatophilaceae</taxon>
        <taxon>Austwickia</taxon>
    </lineage>
</organism>
<dbReference type="PROSITE" id="PS00188">
    <property type="entry name" value="BIOTIN"/>
    <property type="match status" value="1"/>
</dbReference>
<dbReference type="AlphaFoldDB" id="K6V851"/>
<feature type="compositionally biased region" description="Low complexity" evidence="2">
    <location>
        <begin position="63"/>
        <end position="86"/>
    </location>
</feature>
<accession>K6V851</accession>
<gene>
    <name evidence="4" type="ORF">AUCHE_09_00090</name>
</gene>
<dbReference type="RefSeq" id="WP_006503158.1">
    <property type="nucleotide sequence ID" value="NZ_BAGZ01000009.1"/>
</dbReference>
<name>K6V851_9MICO</name>
<dbReference type="PANTHER" id="PTHR45266">
    <property type="entry name" value="OXALOACETATE DECARBOXYLASE ALPHA CHAIN"/>
    <property type="match status" value="1"/>
</dbReference>
<proteinExistence type="predicted"/>
<comment type="caution">
    <text evidence="4">The sequence shown here is derived from an EMBL/GenBank/DDBJ whole genome shotgun (WGS) entry which is preliminary data.</text>
</comment>
<dbReference type="InterPro" id="IPR001882">
    <property type="entry name" value="Biotin_BS"/>
</dbReference>
<dbReference type="PROSITE" id="PS50968">
    <property type="entry name" value="BIOTINYL_LIPOYL"/>
    <property type="match status" value="1"/>
</dbReference>
<dbReference type="Proteomes" id="UP000008495">
    <property type="component" value="Unassembled WGS sequence"/>
</dbReference>
<dbReference type="Pfam" id="PF00364">
    <property type="entry name" value="Biotin_lipoyl"/>
    <property type="match status" value="1"/>
</dbReference>
<sequence length="182" mass="18563">MHRYTITVGDHSYVIDVDHRSADRFQVQVEGRIIEVQVDDHQGPAKGTVTPSVQVRSPSAEDVPVGSTASAAAAPVSGAPVTGPAVTGPPPPPRPASPSAPPPPARPAGGTDLMTAPMPGVILTVEAPVGSTVSRGDTVLVLEAMKMKNALKAPRDGVVAEVMVTAGQQVKYGEALARLGNG</sequence>
<dbReference type="InterPro" id="IPR050709">
    <property type="entry name" value="Biotin_Carboxyl_Carrier/Decarb"/>
</dbReference>
<dbReference type="InterPro" id="IPR000089">
    <property type="entry name" value="Biotin_lipoyl"/>
</dbReference>
<protein>
    <recommendedName>
        <fullName evidence="3">Lipoyl-binding domain-containing protein</fullName>
    </recommendedName>
</protein>
<evidence type="ECO:0000313" key="4">
    <source>
        <dbReference type="EMBL" id="GAB78403.1"/>
    </source>
</evidence>